<dbReference type="InterPro" id="IPR029044">
    <property type="entry name" value="Nucleotide-diphossugar_trans"/>
</dbReference>
<keyword evidence="1" id="KW-0812">Transmembrane</keyword>
<organism evidence="3 4">
    <name type="scientific">Candidatus Roizmanbacteria bacterium RIFCSPHIGHO2_01_FULL_39_8</name>
    <dbReference type="NCBI Taxonomy" id="1802033"/>
    <lineage>
        <taxon>Bacteria</taxon>
        <taxon>Candidatus Roizmaniibacteriota</taxon>
    </lineage>
</organism>
<dbReference type="EMBL" id="MFZI01000079">
    <property type="protein sequence ID" value="OGK17793.1"/>
    <property type="molecule type" value="Genomic_DNA"/>
</dbReference>
<keyword evidence="1" id="KW-1133">Transmembrane helix</keyword>
<name>A0A1F7GFY7_9BACT</name>
<dbReference type="AlphaFoldDB" id="A0A1F7GFY7"/>
<evidence type="ECO:0000259" key="2">
    <source>
        <dbReference type="Pfam" id="PF00535"/>
    </source>
</evidence>
<dbReference type="SUPFAM" id="SSF53448">
    <property type="entry name" value="Nucleotide-diphospho-sugar transferases"/>
    <property type="match status" value="1"/>
</dbReference>
<gene>
    <name evidence="3" type="ORF">A2866_05525</name>
</gene>
<dbReference type="InterPro" id="IPR001173">
    <property type="entry name" value="Glyco_trans_2-like"/>
</dbReference>
<dbReference type="Gene3D" id="3.90.550.10">
    <property type="entry name" value="Spore Coat Polysaccharide Biosynthesis Protein SpsA, Chain A"/>
    <property type="match status" value="1"/>
</dbReference>
<evidence type="ECO:0000313" key="3">
    <source>
        <dbReference type="EMBL" id="OGK17793.1"/>
    </source>
</evidence>
<dbReference type="Proteomes" id="UP000177026">
    <property type="component" value="Unassembled WGS sequence"/>
</dbReference>
<feature type="transmembrane region" description="Helical" evidence="1">
    <location>
        <begin position="257"/>
        <end position="279"/>
    </location>
</feature>
<reference evidence="3 4" key="1">
    <citation type="journal article" date="2016" name="Nat. Commun.">
        <title>Thousands of microbial genomes shed light on interconnected biogeochemical processes in an aquifer system.</title>
        <authorList>
            <person name="Anantharaman K."/>
            <person name="Brown C.T."/>
            <person name="Hug L.A."/>
            <person name="Sharon I."/>
            <person name="Castelle C.J."/>
            <person name="Probst A.J."/>
            <person name="Thomas B.C."/>
            <person name="Singh A."/>
            <person name="Wilkins M.J."/>
            <person name="Karaoz U."/>
            <person name="Brodie E.L."/>
            <person name="Williams K.H."/>
            <person name="Hubbard S.S."/>
            <person name="Banfield J.F."/>
        </authorList>
    </citation>
    <scope>NUCLEOTIDE SEQUENCE [LARGE SCALE GENOMIC DNA]</scope>
</reference>
<evidence type="ECO:0000256" key="1">
    <source>
        <dbReference type="SAM" id="Phobius"/>
    </source>
</evidence>
<dbReference type="PANTHER" id="PTHR22916">
    <property type="entry name" value="GLYCOSYLTRANSFERASE"/>
    <property type="match status" value="1"/>
</dbReference>
<dbReference type="PANTHER" id="PTHR22916:SF66">
    <property type="entry name" value="BETA-1,3-GALACTOSYLTRANSFERASE-RELATED"/>
    <property type="match status" value="1"/>
</dbReference>
<proteinExistence type="predicted"/>
<accession>A0A1F7GFY7</accession>
<feature type="domain" description="Glycosyltransferase 2-like" evidence="2">
    <location>
        <begin position="6"/>
        <end position="119"/>
    </location>
</feature>
<evidence type="ECO:0000313" key="4">
    <source>
        <dbReference type="Proteomes" id="UP000177026"/>
    </source>
</evidence>
<keyword evidence="1" id="KW-0472">Membrane</keyword>
<protein>
    <recommendedName>
        <fullName evidence="2">Glycosyltransferase 2-like domain-containing protein</fullName>
    </recommendedName>
</protein>
<comment type="caution">
    <text evidence="3">The sequence shown here is derived from an EMBL/GenBank/DDBJ whole genome shotgun (WGS) entry which is preliminary data.</text>
</comment>
<dbReference type="Pfam" id="PF00535">
    <property type="entry name" value="Glycos_transf_2"/>
    <property type="match status" value="1"/>
</dbReference>
<sequence length="294" mass="33890">MKPLVSIVIPTFNSQHLLVDCLESVKKQTYKNIEVVIVDGFSTDKTVHIAKKYGNVHSYGRDPKQKNIFAVPHQRNYGMYKAKGEYLYYIDSDMRLTPTIVETCVRLIQEKNADAVIVPEEAAGEGFWAKCRTLEKSCYNASPDSLTDSARFLKKSVFEKLEGLDATLGGGDDWDFQHRLNIHGYKTVKSPVFIYHYDGHLTLKRILQKEFIYGKNTLAYFKKYSHNKSYLFKQFSFLRKDFLLNAAKLMNDPIHAVGMFVMKCIEYLAVSAGMMYAFFRKEKLKIQSVAHEKK</sequence>